<evidence type="ECO:0000256" key="6">
    <source>
        <dbReference type="ARBA" id="ARBA00023180"/>
    </source>
</evidence>
<dbReference type="OrthoDB" id="70142at2759"/>
<evidence type="ECO:0000256" key="2">
    <source>
        <dbReference type="ARBA" id="ARBA00022692"/>
    </source>
</evidence>
<name>L8GK20_ACACF</name>
<evidence type="ECO:0000256" key="8">
    <source>
        <dbReference type="ARBA" id="ARBA00023485"/>
    </source>
</evidence>
<dbReference type="EMBL" id="KB008103">
    <property type="protein sequence ID" value="ELR13063.1"/>
    <property type="molecule type" value="Genomic_DNA"/>
</dbReference>
<evidence type="ECO:0000256" key="3">
    <source>
        <dbReference type="ARBA" id="ARBA00022989"/>
    </source>
</evidence>
<dbReference type="GO" id="GO:2000640">
    <property type="term" value="P:positive regulation of SREBP signaling pathway"/>
    <property type="evidence" value="ECO:0007669"/>
    <property type="project" value="InterPro"/>
</dbReference>
<dbReference type="GO" id="GO:0000139">
    <property type="term" value="C:Golgi membrane"/>
    <property type="evidence" value="ECO:0007669"/>
    <property type="project" value="UniProtKB-SubCell"/>
</dbReference>
<dbReference type="Proteomes" id="UP000011083">
    <property type="component" value="Unassembled WGS sequence"/>
</dbReference>
<dbReference type="Pfam" id="PF10218">
    <property type="entry name" value="SPRING1"/>
    <property type="match status" value="1"/>
</dbReference>
<sequence length="264" mass="29896">MELAGETQGGQDFVINLQPRFYGFYDNVAQFESSYTEEQSEAAEEPATASAVTVSVVVMIIVYSIIATSRDYYGGVPHRRNWWWSFFRRKLSESDKRPHEETGGGSQRAIAQKHEPAGGGEDDAGLGKTWLRTCDNSKQGRTYVTDERGYVCRWDQMYSGAGYGCCWESDRTNISRYSCQQCDIKTTCCLEYEFCVSCCLNPSQEQRVASWLQLNIEDSREREEMAPLSLFEQCLALCRTSSASILRQHIFISPSHFCYAGVPS</sequence>
<keyword evidence="5" id="KW-0472">Membrane</keyword>
<comment type="similarity">
    <text evidence="7">Belongs to the SPRING family.</text>
</comment>
<dbReference type="PANTHER" id="PTHR13481">
    <property type="entry name" value="SREBP REGULATING GENE PROTEIN"/>
    <property type="match status" value="1"/>
</dbReference>
<keyword evidence="3" id="KW-1133">Transmembrane helix</keyword>
<dbReference type="VEuPathDB" id="AmoebaDB:ACA1_097480"/>
<evidence type="ECO:0000256" key="9">
    <source>
        <dbReference type="SAM" id="MobiDB-lite"/>
    </source>
</evidence>
<evidence type="ECO:0000256" key="7">
    <source>
        <dbReference type="ARBA" id="ARBA00023461"/>
    </source>
</evidence>
<dbReference type="AlphaFoldDB" id="L8GK20"/>
<dbReference type="KEGG" id="acan:ACA1_097480"/>
<dbReference type="PANTHER" id="PTHR13481:SF0">
    <property type="entry name" value="SREBP REGULATING GENE PROTEIN"/>
    <property type="match status" value="1"/>
</dbReference>
<keyword evidence="2" id="KW-0812">Transmembrane</keyword>
<evidence type="ECO:0000313" key="11">
    <source>
        <dbReference type="Proteomes" id="UP000011083"/>
    </source>
</evidence>
<proteinExistence type="inferred from homology"/>
<protein>
    <recommendedName>
        <fullName evidence="8">SREBP regulating gene protein</fullName>
    </recommendedName>
</protein>
<accession>L8GK20</accession>
<evidence type="ECO:0000256" key="5">
    <source>
        <dbReference type="ARBA" id="ARBA00023136"/>
    </source>
</evidence>
<comment type="subcellular location">
    <subcellularLocation>
        <location evidence="1">Golgi apparatus membrane</location>
        <topology evidence="1">Single-pass membrane protein</topology>
    </subcellularLocation>
</comment>
<gene>
    <name evidence="10" type="ORF">ACA1_097480</name>
</gene>
<reference evidence="10 11" key="1">
    <citation type="journal article" date="2013" name="Genome Biol.">
        <title>Genome of Acanthamoeba castellanii highlights extensive lateral gene transfer and early evolution of tyrosine kinase signaling.</title>
        <authorList>
            <person name="Clarke M."/>
            <person name="Lohan A.J."/>
            <person name="Liu B."/>
            <person name="Lagkouvardos I."/>
            <person name="Roy S."/>
            <person name="Zafar N."/>
            <person name="Bertelli C."/>
            <person name="Schilde C."/>
            <person name="Kianianmomeni A."/>
            <person name="Burglin T.R."/>
            <person name="Frech C."/>
            <person name="Turcotte B."/>
            <person name="Kopec K.O."/>
            <person name="Synnott J.M."/>
            <person name="Choo C."/>
            <person name="Paponov I."/>
            <person name="Finkler A."/>
            <person name="Soon Heng Tan C."/>
            <person name="Hutchins A.P."/>
            <person name="Weinmeier T."/>
            <person name="Rattei T."/>
            <person name="Chu J.S."/>
            <person name="Gimenez G."/>
            <person name="Irimia M."/>
            <person name="Rigden D.J."/>
            <person name="Fitzpatrick D.A."/>
            <person name="Lorenzo-Morales J."/>
            <person name="Bateman A."/>
            <person name="Chiu C.H."/>
            <person name="Tang P."/>
            <person name="Hegemann P."/>
            <person name="Fromm H."/>
            <person name="Raoult D."/>
            <person name="Greub G."/>
            <person name="Miranda-Saavedra D."/>
            <person name="Chen N."/>
            <person name="Nash P."/>
            <person name="Ginger M.L."/>
            <person name="Horn M."/>
            <person name="Schaap P."/>
            <person name="Caler L."/>
            <person name="Loftus B."/>
        </authorList>
    </citation>
    <scope>NUCLEOTIDE SEQUENCE [LARGE SCALE GENOMIC DNA]</scope>
    <source>
        <strain evidence="10 11">Neff</strain>
    </source>
</reference>
<keyword evidence="11" id="KW-1185">Reference proteome</keyword>
<keyword evidence="6" id="KW-0325">Glycoprotein</keyword>
<evidence type="ECO:0000256" key="1">
    <source>
        <dbReference type="ARBA" id="ARBA00004194"/>
    </source>
</evidence>
<feature type="region of interest" description="Disordered" evidence="9">
    <location>
        <begin position="95"/>
        <end position="124"/>
    </location>
</feature>
<evidence type="ECO:0000256" key="4">
    <source>
        <dbReference type="ARBA" id="ARBA00023034"/>
    </source>
</evidence>
<dbReference type="InterPro" id="IPR019352">
    <property type="entry name" value="SPRING1"/>
</dbReference>
<dbReference type="GeneID" id="14913505"/>
<keyword evidence="4" id="KW-0333">Golgi apparatus</keyword>
<organism evidence="10 11">
    <name type="scientific">Acanthamoeba castellanii (strain ATCC 30010 / Neff)</name>
    <dbReference type="NCBI Taxonomy" id="1257118"/>
    <lineage>
        <taxon>Eukaryota</taxon>
        <taxon>Amoebozoa</taxon>
        <taxon>Discosea</taxon>
        <taxon>Longamoebia</taxon>
        <taxon>Centramoebida</taxon>
        <taxon>Acanthamoebidae</taxon>
        <taxon>Acanthamoeba</taxon>
    </lineage>
</organism>
<evidence type="ECO:0000313" key="10">
    <source>
        <dbReference type="EMBL" id="ELR13063.1"/>
    </source>
</evidence>
<dbReference type="RefSeq" id="XP_004335076.1">
    <property type="nucleotide sequence ID" value="XM_004335028.1"/>
</dbReference>